<organism evidence="2">
    <name type="scientific">marine sediment metagenome</name>
    <dbReference type="NCBI Taxonomy" id="412755"/>
    <lineage>
        <taxon>unclassified sequences</taxon>
        <taxon>metagenomes</taxon>
        <taxon>ecological metagenomes</taxon>
    </lineage>
</organism>
<comment type="caution">
    <text evidence="2">The sequence shown here is derived from an EMBL/GenBank/DDBJ whole genome shotgun (WGS) entry which is preliminary data.</text>
</comment>
<name>X1P0B0_9ZZZZ</name>
<protein>
    <submittedName>
        <fullName evidence="2">Uncharacterized protein</fullName>
    </submittedName>
</protein>
<evidence type="ECO:0000256" key="1">
    <source>
        <dbReference type="SAM" id="MobiDB-lite"/>
    </source>
</evidence>
<feature type="non-terminal residue" evidence="2">
    <location>
        <position position="1"/>
    </location>
</feature>
<reference evidence="2" key="1">
    <citation type="journal article" date="2014" name="Front. Microbiol.">
        <title>High frequency of phylogenetically diverse reductive dehalogenase-homologous genes in deep subseafloor sedimentary metagenomes.</title>
        <authorList>
            <person name="Kawai M."/>
            <person name="Futagami T."/>
            <person name="Toyoda A."/>
            <person name="Takaki Y."/>
            <person name="Nishi S."/>
            <person name="Hori S."/>
            <person name="Arai W."/>
            <person name="Tsubouchi T."/>
            <person name="Morono Y."/>
            <person name="Uchiyama I."/>
            <person name="Ito T."/>
            <person name="Fujiyama A."/>
            <person name="Inagaki F."/>
            <person name="Takami H."/>
        </authorList>
    </citation>
    <scope>NUCLEOTIDE SEQUENCE</scope>
    <source>
        <strain evidence="2">Expedition CK06-06</strain>
    </source>
</reference>
<feature type="region of interest" description="Disordered" evidence="1">
    <location>
        <begin position="1"/>
        <end position="30"/>
    </location>
</feature>
<gene>
    <name evidence="2" type="ORF">S06H3_31793</name>
</gene>
<dbReference type="AlphaFoldDB" id="X1P0B0"/>
<evidence type="ECO:0000313" key="2">
    <source>
        <dbReference type="EMBL" id="GAI24344.1"/>
    </source>
</evidence>
<dbReference type="EMBL" id="BARV01018846">
    <property type="protein sequence ID" value="GAI24344.1"/>
    <property type="molecule type" value="Genomic_DNA"/>
</dbReference>
<sequence length="56" mass="5982">QNPALLSQGRTNFSGRSEASSLPPQENKFASNLRVPSTGLEPVSQTPEVCVLSIKL</sequence>
<accession>X1P0B0</accession>
<proteinExistence type="predicted"/>